<sequence length="581" mass="66086">MNLGPISAKVLVRLMQQNPNISKVIIPKNQIGDEGAKIISRFIMKNSTLVALDLSSNELTSSGGQAIFNALGYNNSIIDVNLSSFEGLNRNTLGAKGVQPLKTVLAYNLYLTILNVSGNFIGNKGLQYICEGLQQGQNQTLMKLNIALNEITGDGIEILFKIFPSTRIRDLNLAKNPLKNKGIKFIGDLLAKGGLVLESLNLQETQFTHQGAVSLYSGIKRNNKLKNLILDDNNLQGRTLNELSQALWTNASVTKLSLENCQLQDNGCLYLMDGLERNMYLKDLNLKKNSIEQQGAIRIAKLLESNQNSLLNLNLSENRLGDFGGLMIARAFQKNNCLTFSPKYLTQINKLSHDNIAKARGDQCPIQQLEIENLIKTNQQIHQVKLNIEKCKVKKVKVESKFKVIDDRYEMLSKDLKSKFSVVQEASNQLTNIQRDLDFQEQKVDERHLKLLNENEKMFKNEQRKFFKACKENEKTIEELREWREQLRRLKYEKNHERQQFVGTLEDLNKKLYGAEMSYQALFSELQKQKAALQKAIEPEQAVQEIMEEAKEEEQDKKTIKRLRVKKGKKSAKKGAKPNKV</sequence>
<feature type="compositionally biased region" description="Basic residues" evidence="2">
    <location>
        <begin position="559"/>
        <end position="581"/>
    </location>
</feature>
<dbReference type="InParanoid" id="A0A078AK70"/>
<dbReference type="SMART" id="SM00368">
    <property type="entry name" value="LRR_RI"/>
    <property type="match status" value="10"/>
</dbReference>
<evidence type="ECO:0008006" key="5">
    <source>
        <dbReference type="Google" id="ProtNLM"/>
    </source>
</evidence>
<gene>
    <name evidence="3" type="primary">Contig12363.g13194</name>
    <name evidence="3" type="ORF">STYLEM_11612</name>
</gene>
<feature type="region of interest" description="Disordered" evidence="2">
    <location>
        <begin position="548"/>
        <end position="581"/>
    </location>
</feature>
<dbReference type="Pfam" id="PF13516">
    <property type="entry name" value="LRR_6"/>
    <property type="match status" value="5"/>
</dbReference>
<dbReference type="InterPro" id="IPR001611">
    <property type="entry name" value="Leu-rich_rpt"/>
</dbReference>
<evidence type="ECO:0000313" key="4">
    <source>
        <dbReference type="Proteomes" id="UP000039865"/>
    </source>
</evidence>
<dbReference type="PANTHER" id="PTHR24114">
    <property type="entry name" value="LEUCINE RICH REPEAT FAMILY PROTEIN"/>
    <property type="match status" value="1"/>
</dbReference>
<dbReference type="Proteomes" id="UP000039865">
    <property type="component" value="Unassembled WGS sequence"/>
</dbReference>
<feature type="coiled-coil region" evidence="1">
    <location>
        <begin position="473"/>
        <end position="500"/>
    </location>
</feature>
<dbReference type="InterPro" id="IPR052394">
    <property type="entry name" value="LRR-containing"/>
</dbReference>
<dbReference type="PANTHER" id="PTHR24114:SF2">
    <property type="entry name" value="F-BOX DOMAIN-CONTAINING PROTEIN-RELATED"/>
    <property type="match status" value="1"/>
</dbReference>
<dbReference type="OrthoDB" id="292937at2759"/>
<keyword evidence="1" id="KW-0175">Coiled coil</keyword>
<reference evidence="3 4" key="1">
    <citation type="submission" date="2014-06" db="EMBL/GenBank/DDBJ databases">
        <authorList>
            <person name="Swart Estienne"/>
        </authorList>
    </citation>
    <scope>NUCLEOTIDE SEQUENCE [LARGE SCALE GENOMIC DNA]</scope>
    <source>
        <strain evidence="3 4">130c</strain>
    </source>
</reference>
<dbReference type="EMBL" id="CCKQ01011042">
    <property type="protein sequence ID" value="CDW82579.1"/>
    <property type="molecule type" value="Genomic_DNA"/>
</dbReference>
<protein>
    <recommendedName>
        <fullName evidence="5">Leucine Rich Repeat family protein</fullName>
    </recommendedName>
</protein>
<accession>A0A078AK70</accession>
<evidence type="ECO:0000313" key="3">
    <source>
        <dbReference type="EMBL" id="CDW82579.1"/>
    </source>
</evidence>
<dbReference type="SUPFAM" id="SSF52047">
    <property type="entry name" value="RNI-like"/>
    <property type="match status" value="1"/>
</dbReference>
<dbReference type="Gene3D" id="3.80.10.10">
    <property type="entry name" value="Ribonuclease Inhibitor"/>
    <property type="match status" value="4"/>
</dbReference>
<dbReference type="AlphaFoldDB" id="A0A078AK70"/>
<evidence type="ECO:0000256" key="1">
    <source>
        <dbReference type="SAM" id="Coils"/>
    </source>
</evidence>
<keyword evidence="4" id="KW-1185">Reference proteome</keyword>
<organism evidence="3 4">
    <name type="scientific">Stylonychia lemnae</name>
    <name type="common">Ciliate</name>
    <dbReference type="NCBI Taxonomy" id="5949"/>
    <lineage>
        <taxon>Eukaryota</taxon>
        <taxon>Sar</taxon>
        <taxon>Alveolata</taxon>
        <taxon>Ciliophora</taxon>
        <taxon>Intramacronucleata</taxon>
        <taxon>Spirotrichea</taxon>
        <taxon>Stichotrichia</taxon>
        <taxon>Sporadotrichida</taxon>
        <taxon>Oxytrichidae</taxon>
        <taxon>Stylonychinae</taxon>
        <taxon>Stylonychia</taxon>
    </lineage>
</organism>
<name>A0A078AK70_STYLE</name>
<dbReference type="InterPro" id="IPR032675">
    <property type="entry name" value="LRR_dom_sf"/>
</dbReference>
<evidence type="ECO:0000256" key="2">
    <source>
        <dbReference type="SAM" id="MobiDB-lite"/>
    </source>
</evidence>
<dbReference type="OMA" id="KENKHIT"/>
<proteinExistence type="predicted"/>